<dbReference type="Pfam" id="PF17110">
    <property type="entry name" value="TFB6"/>
    <property type="match status" value="1"/>
</dbReference>
<accession>A0ABR3CTP0</accession>
<dbReference type="RefSeq" id="XP_066637019.1">
    <property type="nucleotide sequence ID" value="XM_066771740.1"/>
</dbReference>
<dbReference type="GeneID" id="92004311"/>
<evidence type="ECO:0008006" key="4">
    <source>
        <dbReference type="Google" id="ProtNLM"/>
    </source>
</evidence>
<organism evidence="2 3">
    <name type="scientific">Diplodia seriata</name>
    <dbReference type="NCBI Taxonomy" id="420778"/>
    <lineage>
        <taxon>Eukaryota</taxon>
        <taxon>Fungi</taxon>
        <taxon>Dikarya</taxon>
        <taxon>Ascomycota</taxon>
        <taxon>Pezizomycotina</taxon>
        <taxon>Dothideomycetes</taxon>
        <taxon>Dothideomycetes incertae sedis</taxon>
        <taxon>Botryosphaeriales</taxon>
        <taxon>Botryosphaeriaceae</taxon>
        <taxon>Diplodia</taxon>
    </lineage>
</organism>
<sequence length="312" mass="33237">MATTNTNTASPSGGSGGGGGFFPPDDDATAAASAIATPPTSSIASASSRLPHPRSKPLKTGGPKESAFIRYADERVRQMRRRYAKREGGGGGGGGDNDVKGYAGLKEACRDVDALVDVVWVSGTPSLQIAYLLTLADLVNEYMKGFQPVAPAPLFRSLDKLDLAFASLLQGRDVETGDVLPGFEGGRGVNATEKVRINSMVHYARSGVVEVMLRYDPEMDDADEEDEETAEESGVDVDLGEAAGDYGVDDDGDVEGTWDMKTAKVYDRTLVELGDDLTNAPPIGLRVEKPEEACRPQEPELEDSDRVMELDD</sequence>
<comment type="caution">
    <text evidence="2">The sequence shown here is derived from an EMBL/GenBank/DDBJ whole genome shotgun (WGS) entry which is preliminary data.</text>
</comment>
<gene>
    <name evidence="2" type="ORF">SLS55_000226</name>
</gene>
<proteinExistence type="predicted"/>
<feature type="compositionally biased region" description="Low complexity" evidence="1">
    <location>
        <begin position="29"/>
        <end position="48"/>
    </location>
</feature>
<dbReference type="PANTHER" id="PTHR37781">
    <property type="entry name" value="TFIIH COMPLEX SUBUNIT"/>
    <property type="match status" value="1"/>
</dbReference>
<dbReference type="EMBL" id="JAJVCZ030000001">
    <property type="protein sequence ID" value="KAL0264279.1"/>
    <property type="molecule type" value="Genomic_DNA"/>
</dbReference>
<dbReference type="Proteomes" id="UP001430584">
    <property type="component" value="Unassembled WGS sequence"/>
</dbReference>
<feature type="region of interest" description="Disordered" evidence="1">
    <location>
        <begin position="1"/>
        <end position="69"/>
    </location>
</feature>
<keyword evidence="3" id="KW-1185">Reference proteome</keyword>
<evidence type="ECO:0000313" key="2">
    <source>
        <dbReference type="EMBL" id="KAL0264279.1"/>
    </source>
</evidence>
<dbReference type="InterPro" id="IPR031349">
    <property type="entry name" value="Tfb6"/>
</dbReference>
<feature type="region of interest" description="Disordered" evidence="1">
    <location>
        <begin position="288"/>
        <end position="312"/>
    </location>
</feature>
<dbReference type="PANTHER" id="PTHR37781:SF1">
    <property type="entry name" value="ADR380WP"/>
    <property type="match status" value="1"/>
</dbReference>
<evidence type="ECO:0000313" key="3">
    <source>
        <dbReference type="Proteomes" id="UP001430584"/>
    </source>
</evidence>
<evidence type="ECO:0000256" key="1">
    <source>
        <dbReference type="SAM" id="MobiDB-lite"/>
    </source>
</evidence>
<reference evidence="2 3" key="1">
    <citation type="submission" date="2024-02" db="EMBL/GenBank/DDBJ databases">
        <title>De novo assembly and annotation of 12 fungi associated with fruit tree decline syndrome in Ontario, Canada.</title>
        <authorList>
            <person name="Sulman M."/>
            <person name="Ellouze W."/>
            <person name="Ilyukhin E."/>
        </authorList>
    </citation>
    <scope>NUCLEOTIDE SEQUENCE [LARGE SCALE GENOMIC DNA]</scope>
    <source>
        <strain evidence="2 3">FDS-637</strain>
    </source>
</reference>
<name>A0ABR3CTP0_9PEZI</name>
<protein>
    <recommendedName>
        <fullName evidence="4">Meiotic recombination protein dmc1</fullName>
    </recommendedName>
</protein>